<accession>A0A396RUZ1</accession>
<organism evidence="2 3">
    <name type="scientific">Sphingomonas gilva</name>
    <dbReference type="NCBI Taxonomy" id="2305907"/>
    <lineage>
        <taxon>Bacteria</taxon>
        <taxon>Pseudomonadati</taxon>
        <taxon>Pseudomonadota</taxon>
        <taxon>Alphaproteobacteria</taxon>
        <taxon>Sphingomonadales</taxon>
        <taxon>Sphingomonadaceae</taxon>
        <taxon>Sphingomonas</taxon>
    </lineage>
</organism>
<dbReference type="Pfam" id="PF13621">
    <property type="entry name" value="Cupin_8"/>
    <property type="match status" value="1"/>
</dbReference>
<gene>
    <name evidence="2" type="ORF">D1610_11095</name>
</gene>
<dbReference type="PROSITE" id="PS51184">
    <property type="entry name" value="JMJC"/>
    <property type="match status" value="1"/>
</dbReference>
<evidence type="ECO:0000313" key="2">
    <source>
        <dbReference type="EMBL" id="RHW17491.1"/>
    </source>
</evidence>
<sequence>MQAIPIQRDVTPVVFHDEIRAAAKPVVMKGLVGDWPLARAASDAEAVALLAGYAGDRSIQHVRAAPETEGRLHYGNDLRAPNFAREEVPLGAFLDALLAEAAKPHPDTLAVQGLTAPDHLPGFVEAHAMPLVPSAVIPRLWIGNAAKVATHHDPSENIACVAVGRRRFTLFPPDQVANLYMGPFHLTPAGTQVSMAHVTAPDLDRFPRFAQALEAAQTAELGPGDALYIPYQWYHHVEALDRVNVLVNYWWDPARTDIGSAWDALMHGLMTLRNLPADQRRAWRAMFDRYVFLEDGDPGEHLPPQARGILGATGPDAVAQMRRQLIAKLQRQAGGGR</sequence>
<dbReference type="Proteomes" id="UP000266693">
    <property type="component" value="Unassembled WGS sequence"/>
</dbReference>
<dbReference type="PANTHER" id="PTHR12461">
    <property type="entry name" value="HYPOXIA-INDUCIBLE FACTOR 1 ALPHA INHIBITOR-RELATED"/>
    <property type="match status" value="1"/>
</dbReference>
<evidence type="ECO:0000259" key="1">
    <source>
        <dbReference type="PROSITE" id="PS51184"/>
    </source>
</evidence>
<dbReference type="InterPro" id="IPR041667">
    <property type="entry name" value="Cupin_8"/>
</dbReference>
<name>A0A396RUZ1_9SPHN</name>
<dbReference type="OrthoDB" id="479699at2"/>
<dbReference type="InterPro" id="IPR014710">
    <property type="entry name" value="RmlC-like_jellyroll"/>
</dbReference>
<feature type="domain" description="JmjC" evidence="1">
    <location>
        <begin position="101"/>
        <end position="266"/>
    </location>
</feature>
<reference evidence="2 3" key="1">
    <citation type="submission" date="2018-08" db="EMBL/GenBank/DDBJ databases">
        <title>The multiple taxonomic identification of Sphingomonas gilva.</title>
        <authorList>
            <person name="Zhu D."/>
            <person name="Zheng S."/>
        </authorList>
    </citation>
    <scope>NUCLEOTIDE SEQUENCE [LARGE SCALE GENOMIC DNA]</scope>
    <source>
        <strain evidence="2 3">ZDH117</strain>
    </source>
</reference>
<dbReference type="RefSeq" id="WP_118864237.1">
    <property type="nucleotide sequence ID" value="NZ_QWLV01000004.1"/>
</dbReference>
<proteinExistence type="predicted"/>
<dbReference type="InterPro" id="IPR003347">
    <property type="entry name" value="JmjC_dom"/>
</dbReference>
<evidence type="ECO:0000313" key="3">
    <source>
        <dbReference type="Proteomes" id="UP000266693"/>
    </source>
</evidence>
<comment type="caution">
    <text evidence="2">The sequence shown here is derived from an EMBL/GenBank/DDBJ whole genome shotgun (WGS) entry which is preliminary data.</text>
</comment>
<keyword evidence="3" id="KW-1185">Reference proteome</keyword>
<dbReference type="Gene3D" id="2.60.120.10">
    <property type="entry name" value="Jelly Rolls"/>
    <property type="match status" value="1"/>
</dbReference>
<dbReference type="PANTHER" id="PTHR12461:SF105">
    <property type="entry name" value="HYPOXIA-INDUCIBLE FACTOR 1-ALPHA INHIBITOR"/>
    <property type="match status" value="1"/>
</dbReference>
<dbReference type="EMBL" id="QWLV01000004">
    <property type="protein sequence ID" value="RHW17491.1"/>
    <property type="molecule type" value="Genomic_DNA"/>
</dbReference>
<dbReference type="SMART" id="SM00558">
    <property type="entry name" value="JmjC"/>
    <property type="match status" value="1"/>
</dbReference>
<protein>
    <submittedName>
        <fullName evidence="2">Cupin-like domain-containing protein</fullName>
    </submittedName>
</protein>
<dbReference type="AlphaFoldDB" id="A0A396RUZ1"/>
<dbReference type="SUPFAM" id="SSF51197">
    <property type="entry name" value="Clavaminate synthase-like"/>
    <property type="match status" value="1"/>
</dbReference>